<proteinExistence type="predicted"/>
<feature type="non-terminal residue" evidence="1">
    <location>
        <position position="41"/>
    </location>
</feature>
<evidence type="ECO:0000313" key="1">
    <source>
        <dbReference type="EMBL" id="GAG46025.1"/>
    </source>
</evidence>
<accession>X0XS12</accession>
<comment type="caution">
    <text evidence="1">The sequence shown here is derived from an EMBL/GenBank/DDBJ whole genome shotgun (WGS) entry which is preliminary data.</text>
</comment>
<sequence>DRKLLPNAPADAYFHVGNGKEGRRTVLAVIPSLELVAGVGT</sequence>
<feature type="non-terminal residue" evidence="1">
    <location>
        <position position="1"/>
    </location>
</feature>
<reference evidence="1" key="1">
    <citation type="journal article" date="2014" name="Front. Microbiol.">
        <title>High frequency of phylogenetically diverse reductive dehalogenase-homologous genes in deep subseafloor sedimentary metagenomes.</title>
        <authorList>
            <person name="Kawai M."/>
            <person name="Futagami T."/>
            <person name="Toyoda A."/>
            <person name="Takaki Y."/>
            <person name="Nishi S."/>
            <person name="Hori S."/>
            <person name="Arai W."/>
            <person name="Tsubouchi T."/>
            <person name="Morono Y."/>
            <person name="Uchiyama I."/>
            <person name="Ito T."/>
            <person name="Fujiyama A."/>
            <person name="Inagaki F."/>
            <person name="Takami H."/>
        </authorList>
    </citation>
    <scope>NUCLEOTIDE SEQUENCE</scope>
    <source>
        <strain evidence="1">Expedition CK06-06</strain>
    </source>
</reference>
<name>X0XS12_9ZZZZ</name>
<dbReference type="AlphaFoldDB" id="X0XS12"/>
<organism evidence="1">
    <name type="scientific">marine sediment metagenome</name>
    <dbReference type="NCBI Taxonomy" id="412755"/>
    <lineage>
        <taxon>unclassified sequences</taxon>
        <taxon>metagenomes</taxon>
        <taxon>ecological metagenomes</taxon>
    </lineage>
</organism>
<gene>
    <name evidence="1" type="ORF">S01H1_86162</name>
</gene>
<protein>
    <submittedName>
        <fullName evidence="1">Uncharacterized protein</fullName>
    </submittedName>
</protein>
<dbReference type="EMBL" id="BARS01059533">
    <property type="protein sequence ID" value="GAG46025.1"/>
    <property type="molecule type" value="Genomic_DNA"/>
</dbReference>